<dbReference type="GO" id="GO:0003729">
    <property type="term" value="F:mRNA binding"/>
    <property type="evidence" value="ECO:0007669"/>
    <property type="project" value="TreeGrafter"/>
</dbReference>
<comment type="cofactor">
    <cofactor evidence="1">
        <name>Mn(2+)</name>
        <dbReference type="ChEBI" id="CHEBI:29035"/>
    </cofactor>
</comment>
<accession>A0A1Y1U6E7</accession>
<name>A0A1Y1U6E7_9TREE</name>
<comment type="caution">
    <text evidence="10">The sequence shown here is derived from an EMBL/GenBank/DDBJ whole genome shotgun (WGS) entry which is preliminary data.</text>
</comment>
<evidence type="ECO:0000256" key="4">
    <source>
        <dbReference type="ARBA" id="ARBA00022679"/>
    </source>
</evidence>
<dbReference type="Pfam" id="PF22600">
    <property type="entry name" value="MTPAP-like_central"/>
    <property type="match status" value="1"/>
</dbReference>
<dbReference type="OrthoDB" id="273917at2759"/>
<dbReference type="Pfam" id="PF03828">
    <property type="entry name" value="PAP_assoc"/>
    <property type="match status" value="1"/>
</dbReference>
<feature type="region of interest" description="Disordered" evidence="7">
    <location>
        <begin position="20"/>
        <end position="117"/>
    </location>
</feature>
<dbReference type="Proteomes" id="UP000193218">
    <property type="component" value="Unassembled WGS sequence"/>
</dbReference>
<dbReference type="GO" id="GO:0031123">
    <property type="term" value="P:RNA 3'-end processing"/>
    <property type="evidence" value="ECO:0007669"/>
    <property type="project" value="TreeGrafter"/>
</dbReference>
<keyword evidence="4" id="KW-0808">Transferase</keyword>
<evidence type="ECO:0000256" key="5">
    <source>
        <dbReference type="ARBA" id="ARBA00022723"/>
    </source>
</evidence>
<dbReference type="GO" id="GO:0046872">
    <property type="term" value="F:metal ion binding"/>
    <property type="evidence" value="ECO:0007669"/>
    <property type="project" value="UniProtKB-KW"/>
</dbReference>
<dbReference type="InterPro" id="IPR002058">
    <property type="entry name" value="PAP_assoc"/>
</dbReference>
<dbReference type="GO" id="GO:0071035">
    <property type="term" value="P:nuclear polyadenylation-dependent rRNA catabolic process"/>
    <property type="evidence" value="ECO:0007669"/>
    <property type="project" value="UniProtKB-ARBA"/>
</dbReference>
<dbReference type="STRING" id="4999.A0A1Y1U6E7"/>
<evidence type="ECO:0000256" key="1">
    <source>
        <dbReference type="ARBA" id="ARBA00001936"/>
    </source>
</evidence>
<gene>
    <name evidence="10" type="ORF">BD324DRAFT_584918</name>
</gene>
<dbReference type="GeneID" id="33555522"/>
<sequence length="463" mass="51137">MTAPVAADGAAAGNFTSNADYIAFDSPSPSLAGPSRPASRSSSPRLTSADPKSKKRKAGAEDTSSSTPSSKQKDKRGKKKDNSESAKKDKGKGKANDSNGVSREPPTGPRNLKEERRAAERGCPWVTLVDWENCNDPAEILNSEIQAFYQYMSPTRVEYEVRLCIIELISRTVKRTWPEAEVHPFGSWQTQLYLPSGDIDLVVTTNRLTVSNKAKLLAELARAMRMAYLTDVVAIISKARVPIIKFVTTQGSLNVDISLNQTNGINAGMIINKYLEILPGARQLIVVVKAFLSQRSMNEVYTGGLGSYSVICLVISFLQVHPKLRRSEIDPEKNLGTLLIEFFELYGRNFNYEDVGLSIRRGGFYYSKQSRGWYKAQQPFTLSIEDPQDKDNNISVGSYGIRQVRATLAGAFEMLQAKLFERAENMYSRENGAGLRKSEPEDMSILSGIMGVTKEVNTSSPAM</sequence>
<keyword evidence="5" id="KW-0479">Metal-binding</keyword>
<organism evidence="10 11">
    <name type="scientific">Kockovaella imperatae</name>
    <dbReference type="NCBI Taxonomy" id="4999"/>
    <lineage>
        <taxon>Eukaryota</taxon>
        <taxon>Fungi</taxon>
        <taxon>Dikarya</taxon>
        <taxon>Basidiomycota</taxon>
        <taxon>Agaricomycotina</taxon>
        <taxon>Tremellomycetes</taxon>
        <taxon>Tremellales</taxon>
        <taxon>Cuniculitremaceae</taxon>
        <taxon>Kockovaella</taxon>
    </lineage>
</organism>
<proteinExistence type="inferred from homology"/>
<evidence type="ECO:0000256" key="6">
    <source>
        <dbReference type="ARBA" id="ARBA00022842"/>
    </source>
</evidence>
<feature type="compositionally biased region" description="Low complexity" evidence="7">
    <location>
        <begin position="26"/>
        <end position="49"/>
    </location>
</feature>
<protein>
    <recommendedName>
        <fullName evidence="3">polynucleotide adenylyltransferase</fullName>
        <ecNumber evidence="3">2.7.7.19</ecNumber>
    </recommendedName>
</protein>
<dbReference type="GO" id="GO:0043634">
    <property type="term" value="P:polyadenylation-dependent ncRNA catabolic process"/>
    <property type="evidence" value="ECO:0007669"/>
    <property type="project" value="TreeGrafter"/>
</dbReference>
<dbReference type="GO" id="GO:0010629">
    <property type="term" value="P:negative regulation of gene expression"/>
    <property type="evidence" value="ECO:0007669"/>
    <property type="project" value="UniProtKB-ARBA"/>
</dbReference>
<evidence type="ECO:0000256" key="2">
    <source>
        <dbReference type="ARBA" id="ARBA00008593"/>
    </source>
</evidence>
<evidence type="ECO:0000256" key="7">
    <source>
        <dbReference type="SAM" id="MobiDB-lite"/>
    </source>
</evidence>
<dbReference type="Gene3D" id="1.10.1410.10">
    <property type="match status" value="1"/>
</dbReference>
<dbReference type="GO" id="GO:1990817">
    <property type="term" value="F:poly(A) RNA polymerase activity"/>
    <property type="evidence" value="ECO:0007669"/>
    <property type="project" value="UniProtKB-EC"/>
</dbReference>
<keyword evidence="6" id="KW-0460">Magnesium</keyword>
<dbReference type="InParanoid" id="A0A1Y1U6E7"/>
<evidence type="ECO:0000259" key="8">
    <source>
        <dbReference type="Pfam" id="PF03828"/>
    </source>
</evidence>
<dbReference type="InterPro" id="IPR043519">
    <property type="entry name" value="NT_sf"/>
</dbReference>
<dbReference type="CDD" id="cd05402">
    <property type="entry name" value="NT_PAP_TUTase"/>
    <property type="match status" value="1"/>
</dbReference>
<evidence type="ECO:0000256" key="3">
    <source>
        <dbReference type="ARBA" id="ARBA00012388"/>
    </source>
</evidence>
<dbReference type="PANTHER" id="PTHR23092:SF15">
    <property type="entry name" value="INACTIVE NON-CANONICAL POLY(A) RNA POLYMERASE PROTEIN TRF4-2-RELATED"/>
    <property type="match status" value="1"/>
</dbReference>
<dbReference type="FunCoup" id="A0A1Y1U6E7">
    <property type="interactions" value="206"/>
</dbReference>
<evidence type="ECO:0000313" key="11">
    <source>
        <dbReference type="Proteomes" id="UP000193218"/>
    </source>
</evidence>
<dbReference type="FunFam" id="1.10.1410.10:FF:000003">
    <property type="entry name" value="non-canonical poly(A) RNA polymerase PAPD7"/>
    <property type="match status" value="1"/>
</dbReference>
<dbReference type="Gene3D" id="3.30.460.10">
    <property type="entry name" value="Beta Polymerase, domain 2"/>
    <property type="match status" value="1"/>
</dbReference>
<comment type="similarity">
    <text evidence="2">Belongs to the DNA polymerase type-B-like family.</text>
</comment>
<dbReference type="SUPFAM" id="SSF81631">
    <property type="entry name" value="PAP/OAS1 substrate-binding domain"/>
    <property type="match status" value="1"/>
</dbReference>
<evidence type="ECO:0000313" key="10">
    <source>
        <dbReference type="EMBL" id="ORX33588.1"/>
    </source>
</evidence>
<dbReference type="InterPro" id="IPR045862">
    <property type="entry name" value="Trf4-like"/>
</dbReference>
<reference evidence="10 11" key="1">
    <citation type="submission" date="2017-03" db="EMBL/GenBank/DDBJ databases">
        <title>Widespread Adenine N6-methylation of Active Genes in Fungi.</title>
        <authorList>
            <consortium name="DOE Joint Genome Institute"/>
            <person name="Mondo S.J."/>
            <person name="Dannebaum R.O."/>
            <person name="Kuo R.C."/>
            <person name="Louie K.B."/>
            <person name="Bewick A.J."/>
            <person name="Labutti K."/>
            <person name="Haridas S."/>
            <person name="Kuo A."/>
            <person name="Salamov A."/>
            <person name="Ahrendt S.R."/>
            <person name="Lau R."/>
            <person name="Bowen B.P."/>
            <person name="Lipzen A."/>
            <person name="Sullivan W."/>
            <person name="Andreopoulos W.B."/>
            <person name="Clum A."/>
            <person name="Lindquist E."/>
            <person name="Daum C."/>
            <person name="Northen T.R."/>
            <person name="Ramamoorthy G."/>
            <person name="Schmitz R.J."/>
            <person name="Gryganskyi A."/>
            <person name="Culley D."/>
            <person name="Magnuson J."/>
            <person name="James T.Y."/>
            <person name="O'Malley M.A."/>
            <person name="Stajich J.E."/>
            <person name="Spatafora J.W."/>
            <person name="Visel A."/>
            <person name="Grigoriev I.V."/>
        </authorList>
    </citation>
    <scope>NUCLEOTIDE SEQUENCE [LARGE SCALE GENOMIC DNA]</scope>
    <source>
        <strain evidence="10 11">NRRL Y-17943</strain>
    </source>
</reference>
<evidence type="ECO:0000259" key="9">
    <source>
        <dbReference type="Pfam" id="PF22600"/>
    </source>
</evidence>
<dbReference type="SUPFAM" id="SSF81301">
    <property type="entry name" value="Nucleotidyltransferase"/>
    <property type="match status" value="1"/>
</dbReference>
<keyword evidence="11" id="KW-1185">Reference proteome</keyword>
<feature type="domain" description="PAP-associated" evidence="8">
    <location>
        <begin position="334"/>
        <end position="392"/>
    </location>
</feature>
<feature type="domain" description="Poly(A) RNA polymerase mitochondrial-like central palm" evidence="9">
    <location>
        <begin position="141"/>
        <end position="275"/>
    </location>
</feature>
<dbReference type="InterPro" id="IPR054708">
    <property type="entry name" value="MTPAP-like_central"/>
</dbReference>
<dbReference type="EC" id="2.7.7.19" evidence="3"/>
<dbReference type="FunFam" id="3.30.460.10:FF:000006">
    <property type="entry name" value="non-canonical poly(A) RNA polymerase PAPD5"/>
    <property type="match status" value="1"/>
</dbReference>
<feature type="compositionally biased region" description="Basic and acidic residues" evidence="7">
    <location>
        <begin position="80"/>
        <end position="95"/>
    </location>
</feature>
<dbReference type="EMBL" id="NBSH01000019">
    <property type="protein sequence ID" value="ORX33588.1"/>
    <property type="molecule type" value="Genomic_DNA"/>
</dbReference>
<dbReference type="GO" id="GO:0031499">
    <property type="term" value="C:TRAMP complex"/>
    <property type="evidence" value="ECO:0007669"/>
    <property type="project" value="UniProtKB-ARBA"/>
</dbReference>
<dbReference type="AlphaFoldDB" id="A0A1Y1U6E7"/>
<dbReference type="GO" id="GO:0005730">
    <property type="term" value="C:nucleolus"/>
    <property type="evidence" value="ECO:0007669"/>
    <property type="project" value="TreeGrafter"/>
</dbReference>
<dbReference type="PANTHER" id="PTHR23092">
    <property type="entry name" value="POLY(A) RNA POLYMERASE"/>
    <property type="match status" value="1"/>
</dbReference>
<dbReference type="RefSeq" id="XP_021867907.1">
    <property type="nucleotide sequence ID" value="XM_022013714.1"/>
</dbReference>